<organism evidence="1 2">
    <name type="scientific">Caenimonas sedimenti</name>
    <dbReference type="NCBI Taxonomy" id="2596921"/>
    <lineage>
        <taxon>Bacteria</taxon>
        <taxon>Pseudomonadati</taxon>
        <taxon>Pseudomonadota</taxon>
        <taxon>Betaproteobacteria</taxon>
        <taxon>Burkholderiales</taxon>
        <taxon>Comamonadaceae</taxon>
        <taxon>Caenimonas</taxon>
    </lineage>
</organism>
<gene>
    <name evidence="1" type="ORF">FN976_01945</name>
</gene>
<dbReference type="Proteomes" id="UP000318199">
    <property type="component" value="Unassembled WGS sequence"/>
</dbReference>
<evidence type="ECO:0000313" key="1">
    <source>
        <dbReference type="EMBL" id="TWO73021.1"/>
    </source>
</evidence>
<dbReference type="EMBL" id="VOBQ01000002">
    <property type="protein sequence ID" value="TWO73021.1"/>
    <property type="molecule type" value="Genomic_DNA"/>
</dbReference>
<comment type="caution">
    <text evidence="1">The sequence shown here is derived from an EMBL/GenBank/DDBJ whole genome shotgun (WGS) entry which is preliminary data.</text>
</comment>
<proteinExistence type="predicted"/>
<sequence length="201" mass="22507">MTFQLHSPHIQDFFKHPHGCELLPTPVFMLNALSELGREVRGMQLVWDGDEPTMRYVERTYHDVCALVDWAAGILSKCLGSPQLTEALVLNTPTHSEKEPREALFGIIEFWHQFDEEGEGPHLNADDYPHPTGNVVPYTTIGNVAAALGIAILDRLLVHRPNLSSDEALADLGAAWQCAFFAGRSNHFELLRHFWAEKPAA</sequence>
<reference evidence="1 2" key="1">
    <citation type="submission" date="2019-07" db="EMBL/GenBank/DDBJ databases">
        <title>Caenimonas sedimenti sp. nov., isolated from activated sludge.</title>
        <authorList>
            <person name="Xu J."/>
        </authorList>
    </citation>
    <scope>NUCLEOTIDE SEQUENCE [LARGE SCALE GENOMIC DNA]</scope>
    <source>
        <strain evidence="1 2">HX-9-20</strain>
    </source>
</reference>
<name>A0A562ZXB3_9BURK</name>
<evidence type="ECO:0000313" key="2">
    <source>
        <dbReference type="Proteomes" id="UP000318199"/>
    </source>
</evidence>
<dbReference type="RefSeq" id="WP_145890419.1">
    <property type="nucleotide sequence ID" value="NZ_VOBQ01000002.1"/>
</dbReference>
<dbReference type="AlphaFoldDB" id="A0A562ZXB3"/>
<protein>
    <submittedName>
        <fullName evidence="1">Uncharacterized protein</fullName>
    </submittedName>
</protein>
<accession>A0A562ZXB3</accession>
<keyword evidence="2" id="KW-1185">Reference proteome</keyword>